<sequence>MFAVNGNGDHLLAVKFQAVSLLWTPVSGRTLMRHNADRMVNNFFVVANGTFASHAIISRTPGHPRFAPSTTFLQNFIFGKYFYDAIFACLQAWHRFIIST</sequence>
<organism evidence="1 2">
    <name type="scientific">Trachymyrmex septentrionalis</name>
    <dbReference type="NCBI Taxonomy" id="34720"/>
    <lineage>
        <taxon>Eukaryota</taxon>
        <taxon>Metazoa</taxon>
        <taxon>Ecdysozoa</taxon>
        <taxon>Arthropoda</taxon>
        <taxon>Hexapoda</taxon>
        <taxon>Insecta</taxon>
        <taxon>Pterygota</taxon>
        <taxon>Neoptera</taxon>
        <taxon>Endopterygota</taxon>
        <taxon>Hymenoptera</taxon>
        <taxon>Apocrita</taxon>
        <taxon>Aculeata</taxon>
        <taxon>Formicoidea</taxon>
        <taxon>Formicidae</taxon>
        <taxon>Myrmicinae</taxon>
        <taxon>Trachymyrmex</taxon>
    </lineage>
</organism>
<protein>
    <submittedName>
        <fullName evidence="1">Uncharacterized protein</fullName>
    </submittedName>
</protein>
<dbReference type="EMBL" id="KQ981685">
    <property type="protein sequence ID" value="KYN37993.1"/>
    <property type="molecule type" value="Genomic_DNA"/>
</dbReference>
<gene>
    <name evidence="1" type="ORF">ALC56_07617</name>
</gene>
<proteinExistence type="predicted"/>
<keyword evidence="2" id="KW-1185">Reference proteome</keyword>
<dbReference type="AlphaFoldDB" id="A0A195FC55"/>
<dbReference type="Proteomes" id="UP000078541">
    <property type="component" value="Unassembled WGS sequence"/>
</dbReference>
<evidence type="ECO:0000313" key="2">
    <source>
        <dbReference type="Proteomes" id="UP000078541"/>
    </source>
</evidence>
<reference evidence="1 2" key="1">
    <citation type="submission" date="2016-03" db="EMBL/GenBank/DDBJ databases">
        <title>Trachymyrmex septentrionalis WGS genome.</title>
        <authorList>
            <person name="Nygaard S."/>
            <person name="Hu H."/>
            <person name="Boomsma J."/>
            <person name="Zhang G."/>
        </authorList>
    </citation>
    <scope>NUCLEOTIDE SEQUENCE [LARGE SCALE GENOMIC DNA]</scope>
    <source>
        <strain evidence="1">Tsep2-gDNA-1</strain>
        <tissue evidence="1">Whole body</tissue>
    </source>
</reference>
<name>A0A195FC55_9HYME</name>
<evidence type="ECO:0000313" key="1">
    <source>
        <dbReference type="EMBL" id="KYN37993.1"/>
    </source>
</evidence>
<accession>A0A195FC55</accession>